<evidence type="ECO:0000313" key="4">
    <source>
        <dbReference type="Proteomes" id="UP000253817"/>
    </source>
</evidence>
<comment type="caution">
    <text evidence="3">The sequence shown here is derived from an EMBL/GenBank/DDBJ whole genome shotgun (WGS) entry which is preliminary data.</text>
</comment>
<reference evidence="5" key="2">
    <citation type="submission" date="2018-05" db="EMBL/GenBank/DDBJ databases">
        <title>Genome Sequencing of selected type strains of the family Eggerthellaceae.</title>
        <authorList>
            <person name="Danylec N."/>
            <person name="Stoll D.A."/>
            <person name="Doetsch A."/>
            <person name="Huch M."/>
        </authorList>
    </citation>
    <scope>NUCLEOTIDE SEQUENCE [LARGE SCALE GENOMIC DNA]</scope>
    <source>
        <strain evidence="5">DSM 16107</strain>
    </source>
</reference>
<evidence type="ECO:0000256" key="1">
    <source>
        <dbReference type="SAM" id="SignalP"/>
    </source>
</evidence>
<organism evidence="3 5">
    <name type="scientific">Eggerthella sinensis</name>
    <dbReference type="NCBI Taxonomy" id="242230"/>
    <lineage>
        <taxon>Bacteria</taxon>
        <taxon>Bacillati</taxon>
        <taxon>Actinomycetota</taxon>
        <taxon>Coriobacteriia</taxon>
        <taxon>Eggerthellales</taxon>
        <taxon>Eggerthellaceae</taxon>
        <taxon>Eggerthella</taxon>
    </lineage>
</organism>
<dbReference type="EMBL" id="PPTT01000004">
    <property type="protein sequence ID" value="RDB70761.1"/>
    <property type="molecule type" value="Genomic_DNA"/>
</dbReference>
<dbReference type="Proteomes" id="UP000270112">
    <property type="component" value="Unassembled WGS sequence"/>
</dbReference>
<feature type="signal peptide" evidence="1">
    <location>
        <begin position="1"/>
        <end position="26"/>
    </location>
</feature>
<dbReference type="EMBL" id="QICC01000049">
    <property type="protein sequence ID" value="RNM41110.1"/>
    <property type="molecule type" value="Genomic_DNA"/>
</dbReference>
<dbReference type="Proteomes" id="UP000253817">
    <property type="component" value="Unassembled WGS sequence"/>
</dbReference>
<sequence>MNETTTKVAGALASLTLLAGAGAAVAVPAVQGGADAAVRADIATGDDAAKGSLLTTVAQVEGAFSFDQGALSSNGSIADVFCKAAASLCASLPDYGVERAQPSIDVSGDGGTAFSATVDEMKDRKGAASHVMACACASNGAGGGAIANAEVEGVSLQSIAEMAEAR</sequence>
<evidence type="ECO:0000313" key="3">
    <source>
        <dbReference type="EMBL" id="RNM41110.1"/>
    </source>
</evidence>
<reference evidence="2 4" key="1">
    <citation type="journal article" date="2018" name="Elife">
        <title>Discovery and characterization of a prevalent human gut bacterial enzyme sufficient for the inactivation of a family of plant toxins.</title>
        <authorList>
            <person name="Koppel N."/>
            <person name="Bisanz J.E."/>
            <person name="Pandelia M.E."/>
            <person name="Turnbaugh P.J."/>
            <person name="Balskus E.P."/>
        </authorList>
    </citation>
    <scope>NUCLEOTIDE SEQUENCE [LARGE SCALE GENOMIC DNA]</scope>
    <source>
        <strain evidence="2 4">DSM 16107</strain>
    </source>
</reference>
<reference evidence="3" key="3">
    <citation type="journal article" date="2019" name="Microbiol. Resour. Announc.">
        <title>Draft Genome Sequences of Type Strains of Gordonibacter faecihominis, Paraeggerthella hongkongensis, Parvibacter caecicola,Slackia equolifaciens, Slackia faecicanis, and Slackia isoflavoniconvertens.</title>
        <authorList>
            <person name="Danylec N."/>
            <person name="Stoll D.A."/>
            <person name="Dotsch A."/>
            <person name="Huch M."/>
        </authorList>
    </citation>
    <scope>NUCLEOTIDE SEQUENCE</scope>
    <source>
        <strain evidence="3">DSM 16107</strain>
    </source>
</reference>
<evidence type="ECO:0000313" key="5">
    <source>
        <dbReference type="Proteomes" id="UP000270112"/>
    </source>
</evidence>
<dbReference type="AlphaFoldDB" id="A0A3N0IXF8"/>
<dbReference type="InterPro" id="IPR036374">
    <property type="entry name" value="OxRdtase_Mopterin-bd_sf"/>
</dbReference>
<keyword evidence="4" id="KW-1185">Reference proteome</keyword>
<protein>
    <submittedName>
        <fullName evidence="3">Uncharacterized protein</fullName>
    </submittedName>
</protein>
<gene>
    <name evidence="2" type="ORF">C1876_03360</name>
    <name evidence="3" type="ORF">DMP09_11265</name>
</gene>
<feature type="chain" id="PRO_5038946965" evidence="1">
    <location>
        <begin position="27"/>
        <end position="166"/>
    </location>
</feature>
<evidence type="ECO:0000313" key="2">
    <source>
        <dbReference type="EMBL" id="RDB70761.1"/>
    </source>
</evidence>
<name>A0A3N0IXF8_9ACTN</name>
<keyword evidence="1" id="KW-0732">Signal</keyword>
<dbReference type="Gene3D" id="3.90.420.10">
    <property type="entry name" value="Oxidoreductase, molybdopterin-binding domain"/>
    <property type="match status" value="1"/>
</dbReference>
<accession>A0A3N0IXF8</accession>
<dbReference type="RefSeq" id="WP_114545312.1">
    <property type="nucleotide sequence ID" value="NZ_JAJCHC010000009.1"/>
</dbReference>
<dbReference type="OrthoDB" id="3175540at2"/>
<proteinExistence type="predicted"/>